<comment type="caution">
    <text evidence="2">The sequence shown here is derived from an EMBL/GenBank/DDBJ whole genome shotgun (WGS) entry which is preliminary data.</text>
</comment>
<keyword evidence="3" id="KW-1185">Reference proteome</keyword>
<feature type="region of interest" description="Disordered" evidence="1">
    <location>
        <begin position="28"/>
        <end position="52"/>
    </location>
</feature>
<dbReference type="EMBL" id="ANFM02000011">
    <property type="protein sequence ID" value="EOD80648.1"/>
    <property type="molecule type" value="Genomic_DNA"/>
</dbReference>
<dbReference type="AlphaFoldDB" id="R1GWU2"/>
<evidence type="ECO:0000256" key="1">
    <source>
        <dbReference type="SAM" id="MobiDB-lite"/>
    </source>
</evidence>
<dbReference type="Proteomes" id="UP000011223">
    <property type="component" value="Unassembled WGS sequence"/>
</dbReference>
<evidence type="ECO:0000313" key="3">
    <source>
        <dbReference type="Proteomes" id="UP000011223"/>
    </source>
</evidence>
<accession>R1GWU2</accession>
<proteinExistence type="predicted"/>
<name>R1GWU2_9GAMM</name>
<protein>
    <submittedName>
        <fullName evidence="2">Uncharacterized protein</fullName>
    </submittedName>
</protein>
<reference evidence="2 3" key="1">
    <citation type="journal article" date="2014" name="PLoS ONE">
        <title>Grimontia indica AK16(T), sp. nov., Isolated from a Seawater Sample Reports the Presence of Pathogenic Genes Similar to Vibrio Genus.</title>
        <authorList>
            <person name="Singh A."/>
            <person name="Vaidya B."/>
            <person name="Khatri I."/>
            <person name="Srinivas T.N."/>
            <person name="Subramanian S."/>
            <person name="Korpole S."/>
            <person name="Pinnaka A.K."/>
        </authorList>
    </citation>
    <scope>NUCLEOTIDE SEQUENCE [LARGE SCALE GENOMIC DNA]</scope>
    <source>
        <strain evidence="2 3">AK16</strain>
    </source>
</reference>
<evidence type="ECO:0000313" key="2">
    <source>
        <dbReference type="EMBL" id="EOD80648.1"/>
    </source>
</evidence>
<organism evidence="2 3">
    <name type="scientific">Grimontia indica</name>
    <dbReference type="NCBI Taxonomy" id="1056512"/>
    <lineage>
        <taxon>Bacteria</taxon>
        <taxon>Pseudomonadati</taxon>
        <taxon>Pseudomonadota</taxon>
        <taxon>Gammaproteobacteria</taxon>
        <taxon>Vibrionales</taxon>
        <taxon>Vibrionaceae</taxon>
        <taxon>Grimontia</taxon>
    </lineage>
</organism>
<gene>
    <name evidence="2" type="ORF">D515_00273</name>
</gene>
<sequence>MVKICLLTELLILSIRRTNFTCGRHFPTLNHKQSSSEGFKPSGDSQKEMGYG</sequence>